<name>A0ABP8WDF2_9MICO</name>
<evidence type="ECO:0000256" key="1">
    <source>
        <dbReference type="ARBA" id="ARBA00009913"/>
    </source>
</evidence>
<evidence type="ECO:0000313" key="5">
    <source>
        <dbReference type="EMBL" id="GAA4687371.1"/>
    </source>
</evidence>
<dbReference type="SUPFAM" id="SSF46689">
    <property type="entry name" value="Homeodomain-like"/>
    <property type="match status" value="1"/>
</dbReference>
<accession>A0ABP8WDF2</accession>
<gene>
    <name evidence="5" type="ORF">GCM10025780_37830</name>
</gene>
<comment type="similarity">
    <text evidence="1">Belongs to the site-specific recombinase resolvase family.</text>
</comment>
<dbReference type="InterPro" id="IPR050639">
    <property type="entry name" value="SSR_resolvase"/>
</dbReference>
<proteinExistence type="inferred from homology"/>
<reference evidence="6" key="1">
    <citation type="journal article" date="2019" name="Int. J. Syst. Evol. Microbiol.">
        <title>The Global Catalogue of Microorganisms (GCM) 10K type strain sequencing project: providing services to taxonomists for standard genome sequencing and annotation.</title>
        <authorList>
            <consortium name="The Broad Institute Genomics Platform"/>
            <consortium name="The Broad Institute Genome Sequencing Center for Infectious Disease"/>
            <person name="Wu L."/>
            <person name="Ma J."/>
        </authorList>
    </citation>
    <scope>NUCLEOTIDE SEQUENCE [LARGE SCALE GENOMIC DNA]</scope>
    <source>
        <strain evidence="6">JCM 18956</strain>
    </source>
</reference>
<keyword evidence="3" id="KW-0233">DNA recombination</keyword>
<feature type="domain" description="Resolvase/invertase-type recombinase catalytic" evidence="4">
    <location>
        <begin position="1"/>
        <end position="79"/>
    </location>
</feature>
<dbReference type="Gene3D" id="1.10.10.60">
    <property type="entry name" value="Homeodomain-like"/>
    <property type="match status" value="1"/>
</dbReference>
<dbReference type="PROSITE" id="PS51736">
    <property type="entry name" value="RECOMBINASES_3"/>
    <property type="match status" value="1"/>
</dbReference>
<dbReference type="Pfam" id="PF00239">
    <property type="entry name" value="Resolvase"/>
    <property type="match status" value="1"/>
</dbReference>
<comment type="caution">
    <text evidence="5">The sequence shown here is derived from an EMBL/GenBank/DDBJ whole genome shotgun (WGS) entry which is preliminary data.</text>
</comment>
<evidence type="ECO:0000313" key="6">
    <source>
        <dbReference type="Proteomes" id="UP001501295"/>
    </source>
</evidence>
<dbReference type="Proteomes" id="UP001501295">
    <property type="component" value="Unassembled WGS sequence"/>
</dbReference>
<dbReference type="InterPro" id="IPR036162">
    <property type="entry name" value="Resolvase-like_N_sf"/>
</dbReference>
<dbReference type="InterPro" id="IPR009057">
    <property type="entry name" value="Homeodomain-like_sf"/>
</dbReference>
<dbReference type="InterPro" id="IPR006120">
    <property type="entry name" value="Resolvase_HTH_dom"/>
</dbReference>
<dbReference type="PANTHER" id="PTHR30461">
    <property type="entry name" value="DNA-INVERTASE FROM LAMBDOID PROPHAGE"/>
    <property type="match status" value="1"/>
</dbReference>
<evidence type="ECO:0000256" key="3">
    <source>
        <dbReference type="ARBA" id="ARBA00023172"/>
    </source>
</evidence>
<dbReference type="Gene3D" id="3.40.50.1390">
    <property type="entry name" value="Resolvase, N-terminal catalytic domain"/>
    <property type="match status" value="1"/>
</dbReference>
<organism evidence="5 6">
    <name type="scientific">Frondihabitans cladoniiphilus</name>
    <dbReference type="NCBI Taxonomy" id="715785"/>
    <lineage>
        <taxon>Bacteria</taxon>
        <taxon>Bacillati</taxon>
        <taxon>Actinomycetota</taxon>
        <taxon>Actinomycetes</taxon>
        <taxon>Micrococcales</taxon>
        <taxon>Microbacteriaceae</taxon>
        <taxon>Frondihabitans</taxon>
    </lineage>
</organism>
<dbReference type="SUPFAM" id="SSF53041">
    <property type="entry name" value="Resolvase-like"/>
    <property type="match status" value="1"/>
</dbReference>
<dbReference type="PANTHER" id="PTHR30461:SF2">
    <property type="entry name" value="SERINE RECOMBINASE PINE-RELATED"/>
    <property type="match status" value="1"/>
</dbReference>
<evidence type="ECO:0000256" key="2">
    <source>
        <dbReference type="ARBA" id="ARBA00023125"/>
    </source>
</evidence>
<dbReference type="Pfam" id="PF02796">
    <property type="entry name" value="HTH_7"/>
    <property type="match status" value="1"/>
</dbReference>
<protein>
    <recommendedName>
        <fullName evidence="4">Resolvase/invertase-type recombinase catalytic domain-containing protein</fullName>
    </recommendedName>
</protein>
<dbReference type="InterPro" id="IPR006119">
    <property type="entry name" value="Resolv_N"/>
</dbReference>
<evidence type="ECO:0000259" key="4">
    <source>
        <dbReference type="PROSITE" id="PS51736"/>
    </source>
</evidence>
<sequence length="133" mass="14442">MVTTLDRLGRSTQNMLDFAEALRARSAGLRVLNLGGGDVDTSTPMGSMVFTVMSALAQMELDIKRERITDSVAKRRTSGGDLGGRPQKVTDRQIQNAIRLIDGGEAAAGVLRDLGLSRSTFYRRAREISRVSS</sequence>
<keyword evidence="2" id="KW-0238">DNA-binding</keyword>
<keyword evidence="6" id="KW-1185">Reference proteome</keyword>
<dbReference type="EMBL" id="BAABLM010000014">
    <property type="protein sequence ID" value="GAA4687371.1"/>
    <property type="molecule type" value="Genomic_DNA"/>
</dbReference>